<evidence type="ECO:0000313" key="1">
    <source>
        <dbReference type="EMBL" id="MFD2546517.1"/>
    </source>
</evidence>
<evidence type="ECO:0008006" key="3">
    <source>
        <dbReference type="Google" id="ProtNLM"/>
    </source>
</evidence>
<name>A0ABW5KC57_9SPHI</name>
<sequence>MSSHHIVRENQEPALILGSIQDLPADYIGQLLEWSPTVLASAYTVDFLLAEGIKVDIVCTNDAAIYAQEEIQILSSPQDFVLACVTHLIAKDYGAVNIVNSYIPKELSTLADRINVVLFCAGIRYVFVREHYEKWVVAGTRIVVAEHTLKSFVNLRKISVDTFETEDDGFFYVDLNTGDFVAIGEKI</sequence>
<comment type="caution">
    <text evidence="1">The sequence shown here is derived from an EMBL/GenBank/DDBJ whole genome shotgun (WGS) entry which is preliminary data.</text>
</comment>
<evidence type="ECO:0000313" key="2">
    <source>
        <dbReference type="Proteomes" id="UP001597545"/>
    </source>
</evidence>
<organism evidence="1 2">
    <name type="scientific">Sphingobacterium suaedae</name>
    <dbReference type="NCBI Taxonomy" id="1686402"/>
    <lineage>
        <taxon>Bacteria</taxon>
        <taxon>Pseudomonadati</taxon>
        <taxon>Bacteroidota</taxon>
        <taxon>Sphingobacteriia</taxon>
        <taxon>Sphingobacteriales</taxon>
        <taxon>Sphingobacteriaceae</taxon>
        <taxon>Sphingobacterium</taxon>
    </lineage>
</organism>
<dbReference type="EMBL" id="JBHULR010000002">
    <property type="protein sequence ID" value="MFD2546517.1"/>
    <property type="molecule type" value="Genomic_DNA"/>
</dbReference>
<dbReference type="Proteomes" id="UP001597545">
    <property type="component" value="Unassembled WGS sequence"/>
</dbReference>
<dbReference type="RefSeq" id="WP_380900381.1">
    <property type="nucleotide sequence ID" value="NZ_JBHUEG010000003.1"/>
</dbReference>
<protein>
    <recommendedName>
        <fullName evidence="3">Thiamine pyrophosphokinase</fullName>
    </recommendedName>
</protein>
<keyword evidence="2" id="KW-1185">Reference proteome</keyword>
<accession>A0ABW5KC57</accession>
<gene>
    <name evidence="1" type="ORF">ACFSR5_02530</name>
</gene>
<reference evidence="2" key="1">
    <citation type="journal article" date="2019" name="Int. J. Syst. Evol. Microbiol.">
        <title>The Global Catalogue of Microorganisms (GCM) 10K type strain sequencing project: providing services to taxonomists for standard genome sequencing and annotation.</title>
        <authorList>
            <consortium name="The Broad Institute Genomics Platform"/>
            <consortium name="The Broad Institute Genome Sequencing Center for Infectious Disease"/>
            <person name="Wu L."/>
            <person name="Ma J."/>
        </authorList>
    </citation>
    <scope>NUCLEOTIDE SEQUENCE [LARGE SCALE GENOMIC DNA]</scope>
    <source>
        <strain evidence="2">KCTC 42662</strain>
    </source>
</reference>
<proteinExistence type="predicted"/>